<reference evidence="5" key="1">
    <citation type="submission" date="2020-07" db="EMBL/GenBank/DDBJ databases">
        <title>Huge and variable diversity of episymbiotic CPR bacteria and DPANN archaea in groundwater ecosystems.</title>
        <authorList>
            <person name="He C.Y."/>
            <person name="Keren R."/>
            <person name="Whittaker M."/>
            <person name="Farag I.F."/>
            <person name="Doudna J."/>
            <person name="Cate J.H.D."/>
            <person name="Banfield J.F."/>
        </authorList>
    </citation>
    <scope>NUCLEOTIDE SEQUENCE</scope>
    <source>
        <strain evidence="5">NC_groundwater_717_Ag_S-0.2um_59_8</strain>
    </source>
</reference>
<proteinExistence type="predicted"/>
<evidence type="ECO:0000313" key="5">
    <source>
        <dbReference type="EMBL" id="MBI3015102.1"/>
    </source>
</evidence>
<keyword evidence="2" id="KW-0547">Nucleotide-binding</keyword>
<dbReference type="InterPro" id="IPR017871">
    <property type="entry name" value="ABC_transporter-like_CS"/>
</dbReference>
<dbReference type="PANTHER" id="PTHR42788">
    <property type="entry name" value="TAURINE IMPORT ATP-BINDING PROTEIN-RELATED"/>
    <property type="match status" value="1"/>
</dbReference>
<protein>
    <submittedName>
        <fullName evidence="5">ABC transporter ATP-binding protein</fullName>
    </submittedName>
</protein>
<keyword evidence="3 5" id="KW-0067">ATP-binding</keyword>
<gene>
    <name evidence="5" type="ORF">HYY65_08615</name>
</gene>
<dbReference type="InterPro" id="IPR003439">
    <property type="entry name" value="ABC_transporter-like_ATP-bd"/>
</dbReference>
<accession>A0A932GQ11</accession>
<evidence type="ECO:0000256" key="3">
    <source>
        <dbReference type="ARBA" id="ARBA00022840"/>
    </source>
</evidence>
<comment type="caution">
    <text evidence="5">The sequence shown here is derived from an EMBL/GenBank/DDBJ whole genome shotgun (WGS) entry which is preliminary data.</text>
</comment>
<name>A0A932GQ11_UNCTE</name>
<dbReference type="SUPFAM" id="SSF52540">
    <property type="entry name" value="P-loop containing nucleoside triphosphate hydrolases"/>
    <property type="match status" value="1"/>
</dbReference>
<evidence type="ECO:0000256" key="1">
    <source>
        <dbReference type="ARBA" id="ARBA00022448"/>
    </source>
</evidence>
<keyword evidence="1" id="KW-0813">Transport</keyword>
<dbReference type="Pfam" id="PF00005">
    <property type="entry name" value="ABC_tran"/>
    <property type="match status" value="1"/>
</dbReference>
<dbReference type="GO" id="GO:0005524">
    <property type="term" value="F:ATP binding"/>
    <property type="evidence" value="ECO:0007669"/>
    <property type="project" value="UniProtKB-KW"/>
</dbReference>
<dbReference type="InterPro" id="IPR027417">
    <property type="entry name" value="P-loop_NTPase"/>
</dbReference>
<feature type="domain" description="ABC transporter" evidence="4">
    <location>
        <begin position="9"/>
        <end position="235"/>
    </location>
</feature>
<dbReference type="CDD" id="cd03293">
    <property type="entry name" value="ABC_NrtD_SsuB_transporters"/>
    <property type="match status" value="1"/>
</dbReference>
<dbReference type="InterPro" id="IPR050166">
    <property type="entry name" value="ABC_transporter_ATP-bind"/>
</dbReference>
<evidence type="ECO:0000256" key="2">
    <source>
        <dbReference type="ARBA" id="ARBA00022741"/>
    </source>
</evidence>
<dbReference type="Gene3D" id="3.40.50.300">
    <property type="entry name" value="P-loop containing nucleotide triphosphate hydrolases"/>
    <property type="match status" value="1"/>
</dbReference>
<sequence>MHNDDAIVVSDLSVQFAGIDRTTALESVSFNVRHGEFVAIVGPSGCGKSTLLKVIARLLAPSRGTVAVHGEQAGKLRVGFVFQSDALLPWRTAVQNVELAVRLAGGDKHNASARAHHLMEELRLGDSCDKYPSQLSGGMRKRVSLARALAQQPSVFLMDEPFSALDAQTRIHVGNFFLRILEESKQTVVLVTHDIEEAVALADRVLVMSQRPGEIAASFEIPLPRPRDYHATRFVQGFQQLQQRVWDTLGYGATNGR</sequence>
<dbReference type="InterPro" id="IPR003593">
    <property type="entry name" value="AAA+_ATPase"/>
</dbReference>
<dbReference type="AlphaFoldDB" id="A0A932GQ11"/>
<dbReference type="GO" id="GO:0016887">
    <property type="term" value="F:ATP hydrolysis activity"/>
    <property type="evidence" value="ECO:0007669"/>
    <property type="project" value="InterPro"/>
</dbReference>
<dbReference type="SMART" id="SM00382">
    <property type="entry name" value="AAA"/>
    <property type="match status" value="1"/>
</dbReference>
<dbReference type="EMBL" id="JACPSX010000165">
    <property type="protein sequence ID" value="MBI3015102.1"/>
    <property type="molecule type" value="Genomic_DNA"/>
</dbReference>
<evidence type="ECO:0000259" key="4">
    <source>
        <dbReference type="PROSITE" id="PS50893"/>
    </source>
</evidence>
<dbReference type="Proteomes" id="UP000741360">
    <property type="component" value="Unassembled WGS sequence"/>
</dbReference>
<organism evidence="5 6">
    <name type="scientific">Tectimicrobiota bacterium</name>
    <dbReference type="NCBI Taxonomy" id="2528274"/>
    <lineage>
        <taxon>Bacteria</taxon>
        <taxon>Pseudomonadati</taxon>
        <taxon>Nitrospinota/Tectimicrobiota group</taxon>
        <taxon>Candidatus Tectimicrobiota</taxon>
    </lineage>
</organism>
<dbReference type="PROSITE" id="PS00211">
    <property type="entry name" value="ABC_TRANSPORTER_1"/>
    <property type="match status" value="1"/>
</dbReference>
<dbReference type="PROSITE" id="PS50893">
    <property type="entry name" value="ABC_TRANSPORTER_2"/>
    <property type="match status" value="1"/>
</dbReference>
<evidence type="ECO:0000313" key="6">
    <source>
        <dbReference type="Proteomes" id="UP000741360"/>
    </source>
</evidence>
<dbReference type="PANTHER" id="PTHR42788:SF13">
    <property type="entry name" value="ALIPHATIC SULFONATES IMPORT ATP-BINDING PROTEIN SSUB"/>
    <property type="match status" value="1"/>
</dbReference>